<sequence>MKKLTTLALLLTATLQAFAGEIKITANLTGFTDTAVVYLISGQTPIAYQTLAQGRVELTAEVSETPDTYAIYIVENNQPYYTMLFVANETIEINANKNDFPYAVKVTGSKHHDIKAKLDELQMPIHKKAEALKQEITALQQTVEWQNPEVQEKYVGTNGLGAQLTKELKQVEADFILNNFDNAYIWTLLPYNTTAFDKTFYKAVYNKMTDEQKQTPIGKKYLLASQSKRLIKGDAFIDINVLDKDLKAEKLSNYFNKDKEYVLVDLSSVSCPNSNQAFPITKNFADKYSGKLQAVSVLQSPDATTYQQFGALSTENWAVVYAEDFTRTDAYIQYQENATPTFLLFDKTGKLIDRWTGALIHQQKLEQYLGK</sequence>
<evidence type="ECO:0000259" key="2">
    <source>
        <dbReference type="Pfam" id="PF13905"/>
    </source>
</evidence>
<dbReference type="STRING" id="1159016.SAMN02927937_02070"/>
<dbReference type="Gene3D" id="3.40.30.10">
    <property type="entry name" value="Glutaredoxin"/>
    <property type="match status" value="1"/>
</dbReference>
<dbReference type="AlphaFoldDB" id="A0A1H6LWG4"/>
<dbReference type="SUPFAM" id="SSF52833">
    <property type="entry name" value="Thioredoxin-like"/>
    <property type="match status" value="1"/>
</dbReference>
<keyword evidence="5" id="KW-1185">Reference proteome</keyword>
<feature type="domain" description="DUF4369" evidence="3">
    <location>
        <begin position="23"/>
        <end position="113"/>
    </location>
</feature>
<feature type="chain" id="PRO_5011434027" evidence="1">
    <location>
        <begin position="20"/>
        <end position="371"/>
    </location>
</feature>
<dbReference type="InterPro" id="IPR036249">
    <property type="entry name" value="Thioredoxin-like_sf"/>
</dbReference>
<dbReference type="Proteomes" id="UP000199634">
    <property type="component" value="Unassembled WGS sequence"/>
</dbReference>
<dbReference type="EMBL" id="FNXE01000029">
    <property type="protein sequence ID" value="SEH90848.1"/>
    <property type="molecule type" value="Genomic_DNA"/>
</dbReference>
<organism evidence="4 5">
    <name type="scientific">Paenimyroides marinum</name>
    <dbReference type="NCBI Taxonomy" id="1159016"/>
    <lineage>
        <taxon>Bacteria</taxon>
        <taxon>Pseudomonadati</taxon>
        <taxon>Bacteroidota</taxon>
        <taxon>Flavobacteriia</taxon>
        <taxon>Flavobacteriales</taxon>
        <taxon>Flavobacteriaceae</taxon>
        <taxon>Paenimyroides</taxon>
    </lineage>
</organism>
<dbReference type="InterPro" id="IPR025380">
    <property type="entry name" value="DUF4369"/>
</dbReference>
<evidence type="ECO:0000256" key="1">
    <source>
        <dbReference type="SAM" id="SignalP"/>
    </source>
</evidence>
<dbReference type="RefSeq" id="WP_091100126.1">
    <property type="nucleotide sequence ID" value="NZ_FNXE01000029.1"/>
</dbReference>
<dbReference type="Pfam" id="PF13905">
    <property type="entry name" value="Thioredoxin_8"/>
    <property type="match status" value="1"/>
</dbReference>
<feature type="domain" description="Thioredoxin-like fold" evidence="2">
    <location>
        <begin position="260"/>
        <end position="350"/>
    </location>
</feature>
<dbReference type="InterPro" id="IPR012336">
    <property type="entry name" value="Thioredoxin-like_fold"/>
</dbReference>
<gene>
    <name evidence="4" type="ORF">SAMN02927937_02070</name>
</gene>
<dbReference type="OrthoDB" id="979391at2"/>
<protein>
    <submittedName>
        <fullName evidence="4">Uncharacterized protein</fullName>
    </submittedName>
</protein>
<name>A0A1H6LWG4_9FLAO</name>
<evidence type="ECO:0000313" key="5">
    <source>
        <dbReference type="Proteomes" id="UP000199634"/>
    </source>
</evidence>
<evidence type="ECO:0000313" key="4">
    <source>
        <dbReference type="EMBL" id="SEH90848.1"/>
    </source>
</evidence>
<accession>A0A1H6LWG4</accession>
<proteinExistence type="predicted"/>
<evidence type="ECO:0000259" key="3">
    <source>
        <dbReference type="Pfam" id="PF14289"/>
    </source>
</evidence>
<reference evidence="5" key="1">
    <citation type="submission" date="2016-10" db="EMBL/GenBank/DDBJ databases">
        <authorList>
            <person name="Varghese N."/>
            <person name="Submissions S."/>
        </authorList>
    </citation>
    <scope>NUCLEOTIDE SEQUENCE [LARGE SCALE GENOMIC DNA]</scope>
    <source>
        <strain evidence="5">CGMCC 1.10825</strain>
    </source>
</reference>
<keyword evidence="1" id="KW-0732">Signal</keyword>
<feature type="signal peptide" evidence="1">
    <location>
        <begin position="1"/>
        <end position="19"/>
    </location>
</feature>
<dbReference type="Pfam" id="PF14289">
    <property type="entry name" value="DUF4369"/>
    <property type="match status" value="1"/>
</dbReference>